<dbReference type="EMBL" id="CP036348">
    <property type="protein sequence ID" value="QDV69137.1"/>
    <property type="molecule type" value="Genomic_DNA"/>
</dbReference>
<keyword evidence="4" id="KW-1185">Reference proteome</keyword>
<dbReference type="Pfam" id="PF03235">
    <property type="entry name" value="GmrSD_N"/>
    <property type="match status" value="1"/>
</dbReference>
<dbReference type="RefSeq" id="WP_145096108.1">
    <property type="nucleotide sequence ID" value="NZ_CP036348.1"/>
</dbReference>
<dbReference type="Pfam" id="PF07510">
    <property type="entry name" value="GmrSD_C"/>
    <property type="match status" value="1"/>
</dbReference>
<dbReference type="Proteomes" id="UP000315082">
    <property type="component" value="Chromosome"/>
</dbReference>
<reference evidence="3 4" key="1">
    <citation type="submission" date="2019-02" db="EMBL/GenBank/DDBJ databases">
        <title>Deep-cultivation of Planctomycetes and their phenomic and genomic characterization uncovers novel biology.</title>
        <authorList>
            <person name="Wiegand S."/>
            <person name="Jogler M."/>
            <person name="Boedeker C."/>
            <person name="Pinto D."/>
            <person name="Vollmers J."/>
            <person name="Rivas-Marin E."/>
            <person name="Kohn T."/>
            <person name="Peeters S.H."/>
            <person name="Heuer A."/>
            <person name="Rast P."/>
            <person name="Oberbeckmann S."/>
            <person name="Bunk B."/>
            <person name="Jeske O."/>
            <person name="Meyerdierks A."/>
            <person name="Storesund J.E."/>
            <person name="Kallscheuer N."/>
            <person name="Luecker S."/>
            <person name="Lage O.M."/>
            <person name="Pohl T."/>
            <person name="Merkel B.J."/>
            <person name="Hornburger P."/>
            <person name="Mueller R.-W."/>
            <person name="Bruemmer F."/>
            <person name="Labrenz M."/>
            <person name="Spormann A.M."/>
            <person name="Op den Camp H."/>
            <person name="Overmann J."/>
            <person name="Amann R."/>
            <person name="Jetten M.S.M."/>
            <person name="Mascher T."/>
            <person name="Medema M.H."/>
            <person name="Devos D.P."/>
            <person name="Kaster A.-K."/>
            <person name="Ovreas L."/>
            <person name="Rohde M."/>
            <person name="Galperin M.Y."/>
            <person name="Jogler C."/>
        </authorList>
    </citation>
    <scope>NUCLEOTIDE SEQUENCE [LARGE SCALE GENOMIC DNA]</scope>
    <source>
        <strain evidence="3 4">Poly24</strain>
    </source>
</reference>
<name>A0A518JUB0_9BACT</name>
<protein>
    <recommendedName>
        <fullName evidence="5">DUF262 domain-containing protein</fullName>
    </recommendedName>
</protein>
<accession>A0A518JUB0</accession>
<evidence type="ECO:0000259" key="1">
    <source>
        <dbReference type="Pfam" id="PF03235"/>
    </source>
</evidence>
<sequence length="560" mass="64779">MPKQIYGGEHPLKEIFSSQFDFLIPPYQRPYDWDAEQANELFDDLFEFFTEQPNENYFLGSIVLIKEEKVPRAEVIDGQQRLTTLTILLALLSQAVDTKHKDAFVKYILEPGDPLEDLEPKPRLTIREKDRDFFEKHIQKGDIGGLLAKDSQALDNDSRRKIQANANTLRDRIEASFKNDHAAVFQFGKFIVNQCYLVAVATPSQKSAFRVFSVMNNRGKDLKPIDIIKADLIGSLPETDQEEYTTLWEDLEAEVGRDQFNDLFSHIRTIYAKTKAKHDLLQEFNTHVLSKESDPGRFIGEVVKPLARSFVIATGASYQSIANNKPINDNLRWLGRIPQSDWIPPAISYLTKFRDHPTDVLWFTQKLERLAAYLLVTGKYVNARLARYAELLAELERDPGNAKLTSVELRNDEIEEFNGVLSGEIYTLSPPRRNYLILRTDCFLSDSLAEYDCKLLTLEHILPQTVKDNSQWAEWWPDERMRRFWVHRLANLAPLNRRRNSKASNYDFEKKKSAYFKGKDSVTSFIMTTQVLSHDNWDEAVVKHRQADLLGLLAVRWELK</sequence>
<feature type="domain" description="GmrSD restriction endonucleases N-terminal" evidence="1">
    <location>
        <begin position="12"/>
        <end position="232"/>
    </location>
</feature>
<dbReference type="KEGG" id="rcf:Poly24_28510"/>
<proteinExistence type="predicted"/>
<evidence type="ECO:0000259" key="2">
    <source>
        <dbReference type="Pfam" id="PF07510"/>
    </source>
</evidence>
<dbReference type="AlphaFoldDB" id="A0A518JUB0"/>
<dbReference type="InterPro" id="IPR011089">
    <property type="entry name" value="GmrSD_C"/>
</dbReference>
<dbReference type="PANTHER" id="PTHR35149">
    <property type="entry name" value="SLL5132 PROTEIN"/>
    <property type="match status" value="1"/>
</dbReference>
<dbReference type="OrthoDB" id="9798761at2"/>
<evidence type="ECO:0000313" key="3">
    <source>
        <dbReference type="EMBL" id="QDV69137.1"/>
    </source>
</evidence>
<feature type="domain" description="GmrSD restriction endonucleases C-terminal" evidence="2">
    <location>
        <begin position="428"/>
        <end position="550"/>
    </location>
</feature>
<dbReference type="PANTHER" id="PTHR35149:SF2">
    <property type="entry name" value="DUF262 DOMAIN-CONTAINING PROTEIN"/>
    <property type="match status" value="1"/>
</dbReference>
<evidence type="ECO:0008006" key="5">
    <source>
        <dbReference type="Google" id="ProtNLM"/>
    </source>
</evidence>
<organism evidence="3 4">
    <name type="scientific">Rosistilla carotiformis</name>
    <dbReference type="NCBI Taxonomy" id="2528017"/>
    <lineage>
        <taxon>Bacteria</taxon>
        <taxon>Pseudomonadati</taxon>
        <taxon>Planctomycetota</taxon>
        <taxon>Planctomycetia</taxon>
        <taxon>Pirellulales</taxon>
        <taxon>Pirellulaceae</taxon>
        <taxon>Rosistilla</taxon>
    </lineage>
</organism>
<gene>
    <name evidence="3" type="ORF">Poly24_28510</name>
</gene>
<dbReference type="InterPro" id="IPR004919">
    <property type="entry name" value="GmrSD_N"/>
</dbReference>
<evidence type="ECO:0000313" key="4">
    <source>
        <dbReference type="Proteomes" id="UP000315082"/>
    </source>
</evidence>